<proteinExistence type="inferred from homology"/>
<dbReference type="PRINTS" id="PR00725">
    <property type="entry name" value="DADACBPTASE1"/>
</dbReference>
<dbReference type="GO" id="GO:0009002">
    <property type="term" value="F:serine-type D-Ala-D-Ala carboxypeptidase activity"/>
    <property type="evidence" value="ECO:0007669"/>
    <property type="project" value="UniProtKB-EC"/>
</dbReference>
<dbReference type="GO" id="GO:0071555">
    <property type="term" value="P:cell wall organization"/>
    <property type="evidence" value="ECO:0007669"/>
    <property type="project" value="UniProtKB-KW"/>
</dbReference>
<feature type="transmembrane region" description="Helical" evidence="11">
    <location>
        <begin position="454"/>
        <end position="473"/>
    </location>
</feature>
<dbReference type="PANTHER" id="PTHR21581:SF33">
    <property type="entry name" value="D-ALANYL-D-ALANINE CARBOXYPEPTIDASE DACB"/>
    <property type="match status" value="1"/>
</dbReference>
<dbReference type="GO" id="GO:0006508">
    <property type="term" value="P:proteolysis"/>
    <property type="evidence" value="ECO:0007669"/>
    <property type="project" value="InterPro"/>
</dbReference>
<organism evidence="13">
    <name type="scientific">Clostridium symbiosum</name>
    <name type="common">Bacteroides symbiosus</name>
    <dbReference type="NCBI Taxonomy" id="1512"/>
    <lineage>
        <taxon>Bacteria</taxon>
        <taxon>Bacillati</taxon>
        <taxon>Bacillota</taxon>
        <taxon>Clostridia</taxon>
        <taxon>Lachnospirales</taxon>
        <taxon>Lachnospiraceae</taxon>
        <taxon>Otoolea</taxon>
    </lineage>
</organism>
<evidence type="ECO:0000259" key="12">
    <source>
        <dbReference type="Pfam" id="PF00768"/>
    </source>
</evidence>
<evidence type="ECO:0000256" key="7">
    <source>
        <dbReference type="PIRSR" id="PIRSR618044-1"/>
    </source>
</evidence>
<dbReference type="GO" id="GO:0009252">
    <property type="term" value="P:peptidoglycan biosynthetic process"/>
    <property type="evidence" value="ECO:0007669"/>
    <property type="project" value="UniProtKB-KW"/>
</dbReference>
<dbReference type="InterPro" id="IPR018044">
    <property type="entry name" value="Peptidase_S11"/>
</dbReference>
<keyword evidence="11" id="KW-0472">Membrane</keyword>
<keyword evidence="11" id="KW-0812">Transmembrane</keyword>
<evidence type="ECO:0000256" key="11">
    <source>
        <dbReference type="SAM" id="Phobius"/>
    </source>
</evidence>
<feature type="active site" description="Proton acceptor" evidence="7">
    <location>
        <position position="102"/>
    </location>
</feature>
<keyword evidence="4" id="KW-0133">Cell shape</keyword>
<keyword evidence="11" id="KW-1133">Transmembrane helix</keyword>
<keyword evidence="13" id="KW-0121">Carboxypeptidase</keyword>
<dbReference type="AlphaFoldDB" id="A0A6N3FRM1"/>
<reference evidence="13" key="1">
    <citation type="submission" date="2019-11" db="EMBL/GenBank/DDBJ databases">
        <authorList>
            <person name="Feng L."/>
        </authorList>
    </citation>
    <scope>NUCLEOTIDE SEQUENCE</scope>
    <source>
        <strain evidence="13">CsymbiosumLFYP84</strain>
    </source>
</reference>
<keyword evidence="6" id="KW-0961">Cell wall biogenesis/degradation</keyword>
<dbReference type="EMBL" id="CACRUA010000029">
    <property type="protein sequence ID" value="VYU54675.1"/>
    <property type="molecule type" value="Genomic_DNA"/>
</dbReference>
<name>A0A6N3FRM1_CLOSY</name>
<evidence type="ECO:0000256" key="10">
    <source>
        <dbReference type="SAM" id="MobiDB-lite"/>
    </source>
</evidence>
<evidence type="ECO:0000256" key="2">
    <source>
        <dbReference type="ARBA" id="ARBA00022729"/>
    </source>
</evidence>
<evidence type="ECO:0000256" key="9">
    <source>
        <dbReference type="RuleBase" id="RU004016"/>
    </source>
</evidence>
<dbReference type="EC" id="3.4.16.4" evidence="13"/>
<evidence type="ECO:0000256" key="3">
    <source>
        <dbReference type="ARBA" id="ARBA00022801"/>
    </source>
</evidence>
<dbReference type="SUPFAM" id="SSF56601">
    <property type="entry name" value="beta-lactamase/transpeptidase-like"/>
    <property type="match status" value="1"/>
</dbReference>
<dbReference type="PANTHER" id="PTHR21581">
    <property type="entry name" value="D-ALANYL-D-ALANINE CARBOXYPEPTIDASE"/>
    <property type="match status" value="1"/>
</dbReference>
<dbReference type="GO" id="GO:0008360">
    <property type="term" value="P:regulation of cell shape"/>
    <property type="evidence" value="ECO:0007669"/>
    <property type="project" value="UniProtKB-KW"/>
</dbReference>
<feature type="active site" description="Acyl-ester intermediate" evidence="7">
    <location>
        <position position="99"/>
    </location>
</feature>
<evidence type="ECO:0000256" key="5">
    <source>
        <dbReference type="ARBA" id="ARBA00022984"/>
    </source>
</evidence>
<feature type="binding site" evidence="8">
    <location>
        <position position="271"/>
    </location>
    <ligand>
        <name>substrate</name>
    </ligand>
</feature>
<feature type="domain" description="Peptidase S11 D-alanyl-D-alanine carboxypeptidase A N-terminal" evidence="12">
    <location>
        <begin position="69"/>
        <end position="300"/>
    </location>
</feature>
<keyword evidence="13" id="KW-0645">Protease</keyword>
<keyword evidence="2" id="KW-0732">Signal</keyword>
<comment type="similarity">
    <text evidence="1 9">Belongs to the peptidase S11 family.</text>
</comment>
<gene>
    <name evidence="13" type="primary">dacB_3</name>
    <name evidence="13" type="ORF">CSLFYP84_02659</name>
</gene>
<feature type="region of interest" description="Disordered" evidence="10">
    <location>
        <begin position="415"/>
        <end position="438"/>
    </location>
</feature>
<dbReference type="Gene3D" id="3.40.710.10">
    <property type="entry name" value="DD-peptidase/beta-lactamase superfamily"/>
    <property type="match status" value="1"/>
</dbReference>
<evidence type="ECO:0000256" key="4">
    <source>
        <dbReference type="ARBA" id="ARBA00022960"/>
    </source>
</evidence>
<keyword evidence="5" id="KW-0573">Peptidoglycan synthesis</keyword>
<keyword evidence="3 13" id="KW-0378">Hydrolase</keyword>
<protein>
    <submittedName>
        <fullName evidence="13">D-alanyl-D-alanine carboxypeptidase DacB</fullName>
        <ecNumber evidence="13">3.4.16.4</ecNumber>
    </submittedName>
</protein>
<feature type="transmembrane region" description="Helical" evidence="11">
    <location>
        <begin position="40"/>
        <end position="60"/>
    </location>
</feature>
<feature type="active site" evidence="7">
    <location>
        <position position="158"/>
    </location>
</feature>
<dbReference type="InterPro" id="IPR012338">
    <property type="entry name" value="Beta-lactam/transpept-like"/>
</dbReference>
<evidence type="ECO:0000256" key="1">
    <source>
        <dbReference type="ARBA" id="ARBA00007164"/>
    </source>
</evidence>
<evidence type="ECO:0000256" key="8">
    <source>
        <dbReference type="PIRSR" id="PIRSR618044-2"/>
    </source>
</evidence>
<dbReference type="Pfam" id="PF00768">
    <property type="entry name" value="Peptidase_S11"/>
    <property type="match status" value="1"/>
</dbReference>
<accession>A0A6N3FRM1</accession>
<sequence>MKHDMMVKEKNDCHNSQPCGIWGCAGQLKIIWGKLFMKKLMSLLLSIIMILAGPAMTSYAKPDWPADTGIQSEAGIVMDMDSKTVIFGQNIHVQKAPASITKLLTALVVIENANLDDMVTFSDDAIHNVEEGAGNKNALEPGDKMTVKDCLYHMLLTSSNQSANALAEHVAGSRDAFVAMMNEKVKELGCENSHFANPSGLNDDTQLTTVYDMALIGTAAYENPVLLEIGSTKSYRLPPTANNPDGVTIKMEHKMLTEGDPNYYQAAIAGKTGFTSIAGQTLVTYASKDDRKLIAVTMKSTEFTHYQDTKALLDFGFDRFKNIKIAENETSYTTGDQPVELGDSSYESSDLSIDPKAVITVPKDAQFSDTDKNVVTKLPENHPDGAVALLEYTYNDRKVGEVYIISAKQAAIDETAQAGGETPESAPEGQDSDSGKEAGGTANFAFKLPKQAPWIMLIGVLAAAGLGFSILFIKKRKEEERRLMEERRRKRRQRLEEIGCTQEEFERLLEERAKRGK</sequence>
<dbReference type="InterPro" id="IPR001967">
    <property type="entry name" value="Peptidase_S11_N"/>
</dbReference>
<evidence type="ECO:0000256" key="6">
    <source>
        <dbReference type="ARBA" id="ARBA00023316"/>
    </source>
</evidence>
<evidence type="ECO:0000313" key="13">
    <source>
        <dbReference type="EMBL" id="VYU54675.1"/>
    </source>
</evidence>